<organism evidence="1 2">
    <name type="scientific">Ciona intestinalis</name>
    <name type="common">Transparent sea squirt</name>
    <name type="synonym">Ascidia intestinalis</name>
    <dbReference type="NCBI Taxonomy" id="7719"/>
    <lineage>
        <taxon>Eukaryota</taxon>
        <taxon>Metazoa</taxon>
        <taxon>Chordata</taxon>
        <taxon>Tunicata</taxon>
        <taxon>Ascidiacea</taxon>
        <taxon>Phlebobranchia</taxon>
        <taxon>Cionidae</taxon>
        <taxon>Ciona</taxon>
    </lineage>
</organism>
<reference evidence="2" key="1">
    <citation type="journal article" date="2002" name="Science">
        <title>The draft genome of Ciona intestinalis: insights into chordate and vertebrate origins.</title>
        <authorList>
            <person name="Dehal P."/>
            <person name="Satou Y."/>
            <person name="Campbell R.K."/>
            <person name="Chapman J."/>
            <person name="Degnan B."/>
            <person name="De Tomaso A."/>
            <person name="Davidson B."/>
            <person name="Di Gregorio A."/>
            <person name="Gelpke M."/>
            <person name="Goodstein D.M."/>
            <person name="Harafuji N."/>
            <person name="Hastings K.E."/>
            <person name="Ho I."/>
            <person name="Hotta K."/>
            <person name="Huang W."/>
            <person name="Kawashima T."/>
            <person name="Lemaire P."/>
            <person name="Martinez D."/>
            <person name="Meinertzhagen I.A."/>
            <person name="Necula S."/>
            <person name="Nonaka M."/>
            <person name="Putnam N."/>
            <person name="Rash S."/>
            <person name="Saiga H."/>
            <person name="Satake M."/>
            <person name="Terry A."/>
            <person name="Yamada L."/>
            <person name="Wang H.G."/>
            <person name="Awazu S."/>
            <person name="Azumi K."/>
            <person name="Boore J."/>
            <person name="Branno M."/>
            <person name="Chin-Bow S."/>
            <person name="DeSantis R."/>
            <person name="Doyle S."/>
            <person name="Francino P."/>
            <person name="Keys D.N."/>
            <person name="Haga S."/>
            <person name="Hayashi H."/>
            <person name="Hino K."/>
            <person name="Imai K.S."/>
            <person name="Inaba K."/>
            <person name="Kano S."/>
            <person name="Kobayashi K."/>
            <person name="Kobayashi M."/>
            <person name="Lee B.I."/>
            <person name="Makabe K.W."/>
            <person name="Manohar C."/>
            <person name="Matassi G."/>
            <person name="Medina M."/>
            <person name="Mochizuki Y."/>
            <person name="Mount S."/>
            <person name="Morishita T."/>
            <person name="Miura S."/>
            <person name="Nakayama A."/>
            <person name="Nishizaka S."/>
            <person name="Nomoto H."/>
            <person name="Ohta F."/>
            <person name="Oishi K."/>
            <person name="Rigoutsos I."/>
            <person name="Sano M."/>
            <person name="Sasaki A."/>
            <person name="Sasakura Y."/>
            <person name="Shoguchi E."/>
            <person name="Shin-i T."/>
            <person name="Spagnuolo A."/>
            <person name="Stainier D."/>
            <person name="Suzuki M.M."/>
            <person name="Tassy O."/>
            <person name="Takatori N."/>
            <person name="Tokuoka M."/>
            <person name="Yagi K."/>
            <person name="Yoshizaki F."/>
            <person name="Wada S."/>
            <person name="Zhang C."/>
            <person name="Hyatt P.D."/>
            <person name="Larimer F."/>
            <person name="Detter C."/>
            <person name="Doggett N."/>
            <person name="Glavina T."/>
            <person name="Hawkins T."/>
            <person name="Richardson P."/>
            <person name="Lucas S."/>
            <person name="Kohara Y."/>
            <person name="Levine M."/>
            <person name="Satoh N."/>
            <person name="Rokhsar D.S."/>
        </authorList>
    </citation>
    <scope>NUCLEOTIDE SEQUENCE [LARGE SCALE GENOMIC DNA]</scope>
</reference>
<dbReference type="Ensembl" id="ENSCINT00000031193.1">
    <property type="protein sequence ID" value="ENSCINP00000031918.1"/>
    <property type="gene ID" value="ENSCING00000022151.1"/>
</dbReference>
<dbReference type="Proteomes" id="UP000008144">
    <property type="component" value="Chromosome 6"/>
</dbReference>
<name>H2XQI4_CIOIN</name>
<reference evidence="1" key="3">
    <citation type="submission" date="2025-08" db="UniProtKB">
        <authorList>
            <consortium name="Ensembl"/>
        </authorList>
    </citation>
    <scope>IDENTIFICATION</scope>
</reference>
<sequence>MSYLGSEHRTARTQLNTSHWHWRRGFHHSLTVCMRDKNTGSIQVPVICTDGRKRVISHCKGLNHFLMFKQFNT</sequence>
<protein>
    <submittedName>
        <fullName evidence="1">Uncharacterized protein</fullName>
    </submittedName>
</protein>
<dbReference type="AlphaFoldDB" id="H2XQI4"/>
<reference evidence="1" key="4">
    <citation type="submission" date="2025-09" db="UniProtKB">
        <authorList>
            <consortium name="Ensembl"/>
        </authorList>
    </citation>
    <scope>IDENTIFICATION</scope>
</reference>
<dbReference type="HOGENOM" id="CLU_2704105_0_0_1"/>
<keyword evidence="2" id="KW-1185">Reference proteome</keyword>
<dbReference type="InParanoid" id="H2XQI4"/>
<reference evidence="1" key="2">
    <citation type="journal article" date="2008" name="Genome Biol.">
        <title>Improved genome assembly and evidence-based global gene model set for the chordate Ciona intestinalis: new insight into intron and operon populations.</title>
        <authorList>
            <person name="Satou Y."/>
            <person name="Mineta K."/>
            <person name="Ogasawara M."/>
            <person name="Sasakura Y."/>
            <person name="Shoguchi E."/>
            <person name="Ueno K."/>
            <person name="Yamada L."/>
            <person name="Matsumoto J."/>
            <person name="Wasserscheid J."/>
            <person name="Dewar K."/>
            <person name="Wiley G.B."/>
            <person name="Macmil S.L."/>
            <person name="Roe B.A."/>
            <person name="Zeller R.W."/>
            <person name="Hastings K.E."/>
            <person name="Lemaire P."/>
            <person name="Lindquist E."/>
            <person name="Endo T."/>
            <person name="Hotta K."/>
            <person name="Inaba K."/>
        </authorList>
    </citation>
    <scope>NUCLEOTIDE SEQUENCE [LARGE SCALE GENOMIC DNA]</scope>
    <source>
        <strain evidence="1">wild type</strain>
    </source>
</reference>
<accession>H2XQI4</accession>
<dbReference type="EMBL" id="EAAA01002273">
    <property type="status" value="NOT_ANNOTATED_CDS"/>
    <property type="molecule type" value="Genomic_DNA"/>
</dbReference>
<evidence type="ECO:0000313" key="2">
    <source>
        <dbReference type="Proteomes" id="UP000008144"/>
    </source>
</evidence>
<proteinExistence type="predicted"/>
<evidence type="ECO:0000313" key="1">
    <source>
        <dbReference type="Ensembl" id="ENSCINP00000031918.1"/>
    </source>
</evidence>